<feature type="compositionally biased region" description="Polar residues" evidence="1">
    <location>
        <begin position="153"/>
        <end position="167"/>
    </location>
</feature>
<gene>
    <name evidence="3" type="ORF">I79_021065</name>
</gene>
<organism evidence="3 4">
    <name type="scientific">Cricetulus griseus</name>
    <name type="common">Chinese hamster</name>
    <name type="synonym">Cricetulus barabensis griseus</name>
    <dbReference type="NCBI Taxonomy" id="10029"/>
    <lineage>
        <taxon>Eukaryota</taxon>
        <taxon>Metazoa</taxon>
        <taxon>Chordata</taxon>
        <taxon>Craniata</taxon>
        <taxon>Vertebrata</taxon>
        <taxon>Euteleostomi</taxon>
        <taxon>Mammalia</taxon>
        <taxon>Eutheria</taxon>
        <taxon>Euarchontoglires</taxon>
        <taxon>Glires</taxon>
        <taxon>Rodentia</taxon>
        <taxon>Myomorpha</taxon>
        <taxon>Muroidea</taxon>
        <taxon>Cricetidae</taxon>
        <taxon>Cricetinae</taxon>
        <taxon>Cricetulus</taxon>
    </lineage>
</organism>
<dbReference type="EMBL" id="JH001840">
    <property type="protein sequence ID" value="EGV94630.1"/>
    <property type="molecule type" value="Genomic_DNA"/>
</dbReference>
<dbReference type="PANTHER" id="PTHR31466">
    <property type="entry name" value="GENE 5591-RELATED"/>
    <property type="match status" value="1"/>
</dbReference>
<sequence>MQQPLNYTDGSLRQKLASDDSILGCTSLGLEEPGTLQSVMVSSIDFEDMTTLVSDIHLPQLLNSLTDLVQLEDPMATHSTDFRVFRSDQAQESSSSNIFIFKEENKKASDLLHGVPQARIQCQILLEGEDALGIATASEGAIDNMVKHLDGTAQKSAHSRPTISRAQGQDKTKTTRGKKKQENWGAKAILSQSECRRQAQHPQDQEEEEST</sequence>
<dbReference type="STRING" id="10029.G3IBN4"/>
<dbReference type="PANTHER" id="PTHR31466:SF1">
    <property type="entry name" value="RIKEN CDNA 4930433I11 GENE"/>
    <property type="match status" value="1"/>
</dbReference>
<accession>G3IBN4</accession>
<evidence type="ECO:0000313" key="4">
    <source>
        <dbReference type="Proteomes" id="UP000001075"/>
    </source>
</evidence>
<dbReference type="InterPro" id="IPR027898">
    <property type="entry name" value="DUF4629"/>
</dbReference>
<evidence type="ECO:0000313" key="3">
    <source>
        <dbReference type="EMBL" id="EGV94630.1"/>
    </source>
</evidence>
<dbReference type="Proteomes" id="UP000001075">
    <property type="component" value="Unassembled WGS sequence"/>
</dbReference>
<proteinExistence type="predicted"/>
<reference evidence="4" key="1">
    <citation type="journal article" date="2011" name="Nat. Biotechnol.">
        <title>The genomic sequence of the Chinese hamster ovary (CHO)-K1 cell line.</title>
        <authorList>
            <person name="Xu X."/>
            <person name="Nagarajan H."/>
            <person name="Lewis N.E."/>
            <person name="Pan S."/>
            <person name="Cai Z."/>
            <person name="Liu X."/>
            <person name="Chen W."/>
            <person name="Xie M."/>
            <person name="Wang W."/>
            <person name="Hammond S."/>
            <person name="Andersen M.R."/>
            <person name="Neff N."/>
            <person name="Passarelli B."/>
            <person name="Koh W."/>
            <person name="Fan H.C."/>
            <person name="Wang J."/>
            <person name="Gui Y."/>
            <person name="Lee K.H."/>
            <person name="Betenbaugh M.J."/>
            <person name="Quake S.R."/>
            <person name="Famili I."/>
            <person name="Palsson B.O."/>
            <person name="Wang J."/>
        </authorList>
    </citation>
    <scope>NUCLEOTIDE SEQUENCE [LARGE SCALE GENOMIC DNA]</scope>
    <source>
        <strain evidence="4">CHO K1 cell line</strain>
    </source>
</reference>
<dbReference type="AlphaFoldDB" id="G3IBN4"/>
<feature type="region of interest" description="Disordered" evidence="1">
    <location>
        <begin position="152"/>
        <end position="211"/>
    </location>
</feature>
<evidence type="ECO:0000259" key="2">
    <source>
        <dbReference type="Pfam" id="PF15442"/>
    </source>
</evidence>
<feature type="domain" description="DUF4629" evidence="2">
    <location>
        <begin position="102"/>
        <end position="182"/>
    </location>
</feature>
<evidence type="ECO:0000256" key="1">
    <source>
        <dbReference type="SAM" id="MobiDB-lite"/>
    </source>
</evidence>
<dbReference type="InterPro" id="IPR040292">
    <property type="entry name" value="C2orf78-like"/>
</dbReference>
<protein>
    <submittedName>
        <fullName evidence="3">Uncharacterized protein C2orf78-like</fullName>
    </submittedName>
</protein>
<name>G3IBN4_CRIGR</name>
<dbReference type="Pfam" id="PF15442">
    <property type="entry name" value="DUF4629"/>
    <property type="match status" value="1"/>
</dbReference>
<dbReference type="InParanoid" id="G3IBN4"/>